<feature type="region of interest" description="Disordered" evidence="8">
    <location>
        <begin position="1752"/>
        <end position="1781"/>
    </location>
</feature>
<dbReference type="InterPro" id="IPR036872">
    <property type="entry name" value="CH_dom_sf"/>
</dbReference>
<dbReference type="OMA" id="QGHSNKN"/>
<dbReference type="Pfam" id="PF00435">
    <property type="entry name" value="Spectrin"/>
    <property type="match status" value="17"/>
</dbReference>
<feature type="region of interest" description="Disordered" evidence="8">
    <location>
        <begin position="4710"/>
        <end position="4812"/>
    </location>
</feature>
<evidence type="ECO:0000256" key="6">
    <source>
        <dbReference type="ARBA" id="ARBA00023212"/>
    </source>
</evidence>
<dbReference type="Gene3D" id="1.10.418.10">
    <property type="entry name" value="Calponin-like domain"/>
    <property type="match status" value="1"/>
</dbReference>
<dbReference type="Proteomes" id="UP000015103">
    <property type="component" value="Unassembled WGS sequence"/>
</dbReference>
<dbReference type="PROSITE" id="PS00018">
    <property type="entry name" value="EF_HAND_1"/>
    <property type="match status" value="1"/>
</dbReference>
<evidence type="ECO:0000313" key="10">
    <source>
        <dbReference type="Proteomes" id="UP000015103"/>
    </source>
</evidence>
<dbReference type="FunFam" id="1.20.58.60:FF:000001">
    <property type="entry name" value="Microtubule-actin cross-linking factor 1"/>
    <property type="match status" value="4"/>
</dbReference>
<dbReference type="Gene3D" id="2.30.30.40">
    <property type="entry name" value="SH3 Domains"/>
    <property type="match status" value="1"/>
</dbReference>
<evidence type="ECO:0000256" key="3">
    <source>
        <dbReference type="ARBA" id="ARBA00022553"/>
    </source>
</evidence>
<evidence type="ECO:0000313" key="9">
    <source>
        <dbReference type="EnsemblMetazoa" id="RPRC005417-PA"/>
    </source>
</evidence>
<dbReference type="InterPro" id="IPR003108">
    <property type="entry name" value="GAR_dom"/>
</dbReference>
<dbReference type="PROSITE" id="PS51460">
    <property type="entry name" value="GAR"/>
    <property type="match status" value="1"/>
</dbReference>
<dbReference type="PANTHER" id="PTHR23169">
    <property type="entry name" value="ENVOPLAKIN"/>
    <property type="match status" value="1"/>
</dbReference>
<dbReference type="FunFam" id="1.20.58.60:FF:000040">
    <property type="entry name" value="Short stop, isoform N"/>
    <property type="match status" value="1"/>
</dbReference>
<dbReference type="InterPro" id="IPR011992">
    <property type="entry name" value="EF-hand-dom_pair"/>
</dbReference>
<keyword evidence="3" id="KW-0597">Phosphoprotein</keyword>
<feature type="compositionally biased region" description="Polar residues" evidence="8">
    <location>
        <begin position="4713"/>
        <end position="4726"/>
    </location>
</feature>
<dbReference type="FunFam" id="1.20.58.60:FF:000039">
    <property type="entry name" value="Short stop, isoform N"/>
    <property type="match status" value="1"/>
</dbReference>
<dbReference type="CDD" id="cd00176">
    <property type="entry name" value="SPEC"/>
    <property type="match status" value="17"/>
</dbReference>
<dbReference type="SUPFAM" id="SSF47473">
    <property type="entry name" value="EF-hand"/>
    <property type="match status" value="1"/>
</dbReference>
<dbReference type="STRING" id="13249.T1HMZ3"/>
<name>T1HMZ3_RHOPR</name>
<evidence type="ECO:0000256" key="1">
    <source>
        <dbReference type="ARBA" id="ARBA00004245"/>
    </source>
</evidence>
<dbReference type="Gene3D" id="1.10.238.10">
    <property type="entry name" value="EF-hand"/>
    <property type="match status" value="1"/>
</dbReference>
<feature type="coiled-coil region" evidence="7">
    <location>
        <begin position="2557"/>
        <end position="2584"/>
    </location>
</feature>
<keyword evidence="7" id="KW-0175">Coiled coil</keyword>
<dbReference type="PROSITE" id="PS50222">
    <property type="entry name" value="EF_HAND_2"/>
    <property type="match status" value="2"/>
</dbReference>
<evidence type="ECO:0000256" key="2">
    <source>
        <dbReference type="ARBA" id="ARBA00022490"/>
    </source>
</evidence>
<keyword evidence="6" id="KW-0206">Cytoskeleton</keyword>
<dbReference type="InterPro" id="IPR001715">
    <property type="entry name" value="CH_dom"/>
</dbReference>
<dbReference type="InterPro" id="IPR041615">
    <property type="entry name" value="Desmoplakin_SH3"/>
</dbReference>
<feature type="compositionally biased region" description="Polar residues" evidence="8">
    <location>
        <begin position="4762"/>
        <end position="4776"/>
    </location>
</feature>
<dbReference type="SUPFAM" id="SSF46966">
    <property type="entry name" value="Spectrin repeat"/>
    <property type="match status" value="31"/>
</dbReference>
<keyword evidence="2" id="KW-0963">Cytoplasm</keyword>
<feature type="compositionally biased region" description="Low complexity" evidence="8">
    <location>
        <begin position="1767"/>
        <end position="1780"/>
    </location>
</feature>
<keyword evidence="4" id="KW-0677">Repeat</keyword>
<comment type="subcellular location">
    <subcellularLocation>
        <location evidence="1">Cytoplasm</location>
        <location evidence="1">Cytoskeleton</location>
    </subcellularLocation>
</comment>
<feature type="compositionally biased region" description="Low complexity" evidence="8">
    <location>
        <begin position="4782"/>
        <end position="4806"/>
    </location>
</feature>
<dbReference type="SUPFAM" id="SSF47576">
    <property type="entry name" value="Calponin-homology domain, CH-domain"/>
    <property type="match status" value="1"/>
</dbReference>
<dbReference type="GO" id="GO:0005882">
    <property type="term" value="C:intermediate filament"/>
    <property type="evidence" value="ECO:0007669"/>
    <property type="project" value="TreeGrafter"/>
</dbReference>
<evidence type="ECO:0000256" key="8">
    <source>
        <dbReference type="SAM" id="MobiDB-lite"/>
    </source>
</evidence>
<reference evidence="9" key="1">
    <citation type="submission" date="2015-05" db="UniProtKB">
        <authorList>
            <consortium name="EnsemblMetazoa"/>
        </authorList>
    </citation>
    <scope>IDENTIFICATION</scope>
</reference>
<dbReference type="InterPro" id="IPR002017">
    <property type="entry name" value="Spectrin_repeat"/>
</dbReference>
<dbReference type="InterPro" id="IPR018247">
    <property type="entry name" value="EF_Hand_1_Ca_BS"/>
</dbReference>
<feature type="coiled-coil region" evidence="7">
    <location>
        <begin position="2450"/>
        <end position="2477"/>
    </location>
</feature>
<feature type="compositionally biased region" description="Basic and acidic residues" evidence="8">
    <location>
        <begin position="4385"/>
        <end position="4397"/>
    </location>
</feature>
<dbReference type="SMART" id="SM00054">
    <property type="entry name" value="EFh"/>
    <property type="match status" value="2"/>
</dbReference>
<dbReference type="PROSITE" id="PS50021">
    <property type="entry name" value="CH"/>
    <property type="match status" value="1"/>
</dbReference>
<dbReference type="SUPFAM" id="SSF143575">
    <property type="entry name" value="GAS2 domain-like"/>
    <property type="match status" value="1"/>
</dbReference>
<dbReference type="GO" id="GO:0005509">
    <property type="term" value="F:calcium ion binding"/>
    <property type="evidence" value="ECO:0007669"/>
    <property type="project" value="InterPro"/>
</dbReference>
<feature type="compositionally biased region" description="Polar residues" evidence="8">
    <location>
        <begin position="1752"/>
        <end position="1766"/>
    </location>
</feature>
<dbReference type="CDD" id="cd00051">
    <property type="entry name" value="EFh"/>
    <property type="match status" value="1"/>
</dbReference>
<dbReference type="FunFam" id="3.30.920.20:FF:000001">
    <property type="entry name" value="Microtubule-actin cross-linking factor 1"/>
    <property type="match status" value="1"/>
</dbReference>
<feature type="compositionally biased region" description="Basic and acidic residues" evidence="8">
    <location>
        <begin position="4139"/>
        <end position="4164"/>
    </location>
</feature>
<dbReference type="GO" id="GO:0030056">
    <property type="term" value="C:hemidesmosome"/>
    <property type="evidence" value="ECO:0007669"/>
    <property type="project" value="TreeGrafter"/>
</dbReference>
<evidence type="ECO:0000256" key="5">
    <source>
        <dbReference type="ARBA" id="ARBA00022837"/>
    </source>
</evidence>
<feature type="coiled-coil region" evidence="7">
    <location>
        <begin position="2340"/>
        <end position="2367"/>
    </location>
</feature>
<dbReference type="EnsemblMetazoa" id="RPRC005417-RA">
    <property type="protein sequence ID" value="RPRC005417-PA"/>
    <property type="gene ID" value="RPRC005417"/>
</dbReference>
<dbReference type="InterPro" id="IPR049538">
    <property type="entry name" value="PCN-like_spectrin-like_rpt"/>
</dbReference>
<dbReference type="FunFam" id="1.10.418.10:FF:000022">
    <property type="entry name" value="Short stop, isoform K"/>
    <property type="match status" value="1"/>
</dbReference>
<feature type="region of interest" description="Disordered" evidence="8">
    <location>
        <begin position="4377"/>
        <end position="4410"/>
    </location>
</feature>
<dbReference type="GO" id="GO:0005198">
    <property type="term" value="F:structural molecule activity"/>
    <property type="evidence" value="ECO:0007669"/>
    <property type="project" value="TreeGrafter"/>
</dbReference>
<keyword evidence="10" id="KW-1185">Reference proteome</keyword>
<dbReference type="eggNOG" id="KOG0516">
    <property type="taxonomic scope" value="Eukaryota"/>
</dbReference>
<dbReference type="Gene3D" id="1.20.58.60">
    <property type="match status" value="27"/>
</dbReference>
<dbReference type="InParanoid" id="T1HMZ3"/>
<dbReference type="PANTHER" id="PTHR23169:SF23">
    <property type="entry name" value="SHORT STOP, ISOFORM H"/>
    <property type="match status" value="1"/>
</dbReference>
<dbReference type="CDD" id="cd21189">
    <property type="entry name" value="CH_PLEC-like_rpt2"/>
    <property type="match status" value="1"/>
</dbReference>
<dbReference type="GO" id="GO:0045104">
    <property type="term" value="P:intermediate filament cytoskeleton organization"/>
    <property type="evidence" value="ECO:0007669"/>
    <property type="project" value="InterPro"/>
</dbReference>
<dbReference type="SMART" id="SM00033">
    <property type="entry name" value="CH"/>
    <property type="match status" value="1"/>
</dbReference>
<dbReference type="SMART" id="SM00243">
    <property type="entry name" value="GAS2"/>
    <property type="match status" value="1"/>
</dbReference>
<dbReference type="GO" id="GO:0008017">
    <property type="term" value="F:microtubule binding"/>
    <property type="evidence" value="ECO:0007669"/>
    <property type="project" value="InterPro"/>
</dbReference>
<dbReference type="InterPro" id="IPR002048">
    <property type="entry name" value="EF_hand_dom"/>
</dbReference>
<protein>
    <submittedName>
        <fullName evidence="9">Uncharacterized protein</fullName>
    </submittedName>
</protein>
<dbReference type="HOGENOM" id="CLU_000015_1_0_1"/>
<dbReference type="Pfam" id="PF00307">
    <property type="entry name" value="CH"/>
    <property type="match status" value="1"/>
</dbReference>
<dbReference type="FunFam" id="1.10.238.10:FF:000031">
    <property type="entry name" value="Short stop, isoform J"/>
    <property type="match status" value="1"/>
</dbReference>
<feature type="coiled-coil region" evidence="7">
    <location>
        <begin position="809"/>
        <end position="860"/>
    </location>
</feature>
<feature type="region of interest" description="Disordered" evidence="8">
    <location>
        <begin position="4139"/>
        <end position="4166"/>
    </location>
</feature>
<dbReference type="EMBL" id="ACPB03011978">
    <property type="status" value="NOT_ANNOTATED_CDS"/>
    <property type="molecule type" value="Genomic_DNA"/>
</dbReference>
<dbReference type="Pfam" id="PF02187">
    <property type="entry name" value="GAS2"/>
    <property type="match status" value="1"/>
</dbReference>
<feature type="coiled-coil region" evidence="7">
    <location>
        <begin position="2045"/>
        <end position="2143"/>
    </location>
</feature>
<dbReference type="Pfam" id="PF21019">
    <property type="entry name" value="Spectrin_3"/>
    <property type="match status" value="1"/>
</dbReference>
<dbReference type="InterPro" id="IPR018159">
    <property type="entry name" value="Spectrin/alpha-actinin"/>
</dbReference>
<dbReference type="InterPro" id="IPR043197">
    <property type="entry name" value="Plakin"/>
</dbReference>
<keyword evidence="5" id="KW-0106">Calcium</keyword>
<dbReference type="FunFam" id="1.20.58.60:FF:000044">
    <property type="entry name" value="Short stop, isoform K"/>
    <property type="match status" value="1"/>
</dbReference>
<accession>T1HMZ3</accession>
<dbReference type="GO" id="GO:0042060">
    <property type="term" value="P:wound healing"/>
    <property type="evidence" value="ECO:0007669"/>
    <property type="project" value="TreeGrafter"/>
</dbReference>
<feature type="coiled-coil region" evidence="7">
    <location>
        <begin position="2927"/>
        <end position="2994"/>
    </location>
</feature>
<dbReference type="Pfam" id="PF21020">
    <property type="entry name" value="Spectrin_4"/>
    <property type="match status" value="1"/>
</dbReference>
<evidence type="ECO:0000256" key="4">
    <source>
        <dbReference type="ARBA" id="ARBA00022737"/>
    </source>
</evidence>
<dbReference type="InterPro" id="IPR036534">
    <property type="entry name" value="GAR_dom_sf"/>
</dbReference>
<dbReference type="Pfam" id="PF13499">
    <property type="entry name" value="EF-hand_7"/>
    <property type="match status" value="1"/>
</dbReference>
<dbReference type="GO" id="GO:0005737">
    <property type="term" value="C:cytoplasm"/>
    <property type="evidence" value="ECO:0007669"/>
    <property type="project" value="TreeGrafter"/>
</dbReference>
<dbReference type="VEuPathDB" id="VectorBase:RPRC005417"/>
<proteinExistence type="predicted"/>
<dbReference type="Gene3D" id="3.30.920.20">
    <property type="entry name" value="Gas2-like domain"/>
    <property type="match status" value="1"/>
</dbReference>
<evidence type="ECO:0000256" key="7">
    <source>
        <dbReference type="SAM" id="Coils"/>
    </source>
</evidence>
<dbReference type="GO" id="GO:0005886">
    <property type="term" value="C:plasma membrane"/>
    <property type="evidence" value="ECO:0007669"/>
    <property type="project" value="UniProtKB-SubCell"/>
</dbReference>
<dbReference type="SMART" id="SM00150">
    <property type="entry name" value="SPEC"/>
    <property type="match status" value="37"/>
</dbReference>
<dbReference type="GO" id="GO:0031122">
    <property type="term" value="P:cytoplasmic microtubule organization"/>
    <property type="evidence" value="ECO:0007669"/>
    <property type="project" value="TreeGrafter"/>
</dbReference>
<organism evidence="9 10">
    <name type="scientific">Rhodnius prolixus</name>
    <name type="common">Triatomid bug</name>
    <dbReference type="NCBI Taxonomy" id="13249"/>
    <lineage>
        <taxon>Eukaryota</taxon>
        <taxon>Metazoa</taxon>
        <taxon>Ecdysozoa</taxon>
        <taxon>Arthropoda</taxon>
        <taxon>Hexapoda</taxon>
        <taxon>Insecta</taxon>
        <taxon>Pterygota</taxon>
        <taxon>Neoptera</taxon>
        <taxon>Paraneoptera</taxon>
        <taxon>Hemiptera</taxon>
        <taxon>Heteroptera</taxon>
        <taxon>Panheteroptera</taxon>
        <taxon>Cimicomorpha</taxon>
        <taxon>Reduviidae</taxon>
        <taxon>Triatominae</taxon>
        <taxon>Rhodnius</taxon>
    </lineage>
</organism>
<dbReference type="Pfam" id="PF17902">
    <property type="entry name" value="SH3_10"/>
    <property type="match status" value="1"/>
</dbReference>
<sequence>QISDIVVGEEANVVSAKDVLLRWARKSTAKYPGVKVQDFTSSWRDGLAFNAIIHRNRPDLLDWRQIKSRTVRERLETAFYTAEKVGVTRLLDPEDVDTHEPDEKSIITYISSMYDVFPEPPAAHPLYDNESQAITTEYREIASSLHLWLREKTSIMSDRTMPASYTELKRLSQESTRFKTEEIPSKQRDKQRLQHLYRDLQKLYESTGEVEIEPELHIEILERNWTKLITLHQERDQLIQDELKKSERLDRLAERVSRDSKRIDSRLDDVESRLNEEARRLERLHPLDAKRNAETLETEMRSIEDSIQSLFHDTATLKSAGHHAAHDLHKKVTKLHQKWVTLRSALHQKLFARLATMSFPVVEERTVTRQTRTVLETRLVDTNHHFRSLQQAIEWCKTKLKMLHESEFGNDLPGVKIELSHHQREHKEIDRFQSTVDQCANAKNQFQGEEQTLYLQHLNTLHKIYSELLTTSNKRLADLESLQDLLQSVQNQLSWLEDKINVEIVRDFSDLDMNLTAVHQYHEALMSELEKREVSVRSVIERGNSLSLQGHPAASKVIHKWTETLKETWSRLLQFSLACEIHTAAMRKCQEFNRDLREAEAWLQSRDELLNTVYSASEFSLDEGERLLKGMQELREELNKKAPVFAELAARAPDIAPMRQRRLPVTRPMQVTAVCNYTNENVYIEKEDPWVLHDNSALTQWRVSSLGSRPPAGDTNVPGVVFAIPPPSRDALDGAERLNRSFERTTALWQRKQTRLRQNMIFATIRVVRSWDLPQFVGMGSEQRTAIRRALNEDADKLLSEGDPTDPQLRRLRREMEEVNRLFEEFERRARQEDENKTALREFTEQINTLQSSLDEAERTLNMRIVSSIPRDVHSLEHLVIQHKDFETDLKVLTPQVENIQTSFNILPRKSAALQNRLDAVLSQWNMLWNYSHLYIERLKCIEIILASLDEASNVVSELELKLASFGDMPSELEPLQNVHDDLIRLQNAIAARQPVVDQLIDEAKNTRRVKRDHSDLDRLDDEVNSVTQRWNELCAQLVDRLRSCEAAYSLLDNYGKTYQTEVKFIDEAYTQLNNLPPVSHAKHHIEPTKEKYKLCDDGLRQLLEWIGDLEVRLANQEPAKEHLDGIRNQINLLKLIKEELESQQRVIQSCLDDVRTVVSTGAEFLTRDEVSGLERNSKSLKNRVDKANTSTDKMLHRIISAAEELHKFRSETTIFTEWLEKTKRIVTEKERTMSLQRNDGSVSELLGDVISHQADLRFITMAGQKFTDESKEFLNAVNEYRSTLSSRPGPVDALQGNELRGLVSELNKQYKELLAKLTGISEKLSQLGSKEVEYTQALERLREWMRVAAPNANKIISEPLAADPHSLEEQLNRTKVTNTDFISQGRLVDNLRQALESLLRSVEGTASRTEINELTSPVNDLTNRYESLCTSLQQRVSILENALSQSQGVEDAIDSVVGWLSTAENNFKAISRPASLVKERLDEQVRELRLLLSDVSNRRGSLETVVSQAKSLVAQATNPRLAKRIDTKLKDILSRYEKLSERASKRSELLTEVTAGLDEFSGRATELERWLQESLESLETGASGENLNHEKELRTESYERTLRDGRTLLAKKDVTDTSQVRDRIKNIETQWRELSAILDERVRLAKLRAEQSLAYEKLREQVLSWLNGFENRVSRLEPIALNIDVIKKQMDELKPLVKEHREYAPTIDKLFDLGNSLAAFDRPESPTRRRTSVSPVKRLSTTIGRRTSIEITSPSPTKSLYTSVTSPLSPGSSGFGSRRSSQDAFHLEDLTGVQQELADINNRYSALGVRLSDRNSELESVRVELKKWLDHLRSLDQFLDRIQRSLPAPSLPPNKETADKMNVVVKGLLEEMYEKHSALESTKIGVTELLKKKPQAPGSDVLQQQLNEVTSKWKSVNDACKNRIQLLEDLKDLYDTHDHLSAWLSSKERMLSALGPISPDPRMAGSQQEQVRVLREELRATLPQLTHLRDVSQTVLARAKSWTQLETRLKDINDRWDSLLKKLDQREDSLGAAMDSSKQLQLGLATLKNTLDNISDEIDSEKSEKQVEAKLKKIQGCERQLEGARQLLAEVESAGEQLCLVLTDQASRADIQSKLSDVNRQYTTLQAKLDQRKAEIEALLRDGREFDATVAKTLGWLNEELGSLSDRLMISADRDILQQQVDMHEAIYKEVIGKEHQVIMVLDKGNMLKTSSRNLDNLRALWEKLRKEAVDRQTRLQTSMDHCRKYYKSLENFIPWLSQAENKLDSLRPDSFTRRDLDKHLRDLASFRNDVKFEHIKSLSETFVSSCDIHKEIVLQEVASVKSRWDKLNNELLHKTSSLEELGRRLADATDRLRSLSHSVQRCEDRLGSHDSLATHTDPATLHRLSALRDEVVALRKPLESLCTVCSDLDAEVAHFSPGRTSGLSEDVAAISERLDDLSARLDDRCDRANSAAKEVQRYNDKVKQLTVDLTSLEEELDGMKPPGRDVKTLRGQQDQLSAFNTKVNRAADDVSVMMSLADSLVDSGFSPDATRQQAENVSKRLALLEEGSRAREEALESALDKLAEFEDRAREASNLVDRAMEEVRRLKPVGSEVETIRSQQAESSRVRADFVEPAGLSVERALNLGQALVQSAAPGVGTQQLERDQEKLADKWNNLKEKMNERDRKLDVGLLQSGKFQEALEGLSKWLSDTEEMVANQRPPSADYKVVKAQLQEQKFLKKMLLDRQGSMSSLVAMGREVAADCDASERAGIERSLRSLADRFDDLTEKAETRMRALEQAMGVAKLFQDKLNPVVDWLDKTEKKIKDMELVPTDEEKIQEKIREHHATHEEILRKKPALAELTEIASELMSLVGEDEACAVADKVQEVADRYSALAVTSDGVGSLLERSRTGLRHLVLTYQQLQGWMEGMEQRLSKYKVLAVHTDQLLAQMEDLADLTEEISNHQTDVDSTVDTGLELMRNISSDEAIQLKDKLDSLQRRYNELTTRGADLLKQTQEALPLVQQFHNAHYRLADWMHGAETTLQNDPREDSIHTLEMDIQEFRPVLENVNQLGPQLCAIGPGEGSATIEGLVTRDNRRFDAIAEQVQRKAERLHLSKQRSLEVLGDVDSLLEWFREVEAQLREAEPPSAEPNVIRLQLKEHKALNDDIASQKGRVRDVLDTAKKVLRESPQYEDNSVMRDKMSDLRETMDSVWTASGVRLGLLEQALGLSSHFEESHCELVSWLGETEQQVRSLPPPALRPQAIAQQEDRTEMLLQSISEHKPLVDKLNKTGEALIKLVAYDEGAKLQEMLDSDNSRYDSLRASLKARQEALEKAMQESSQFSDKLEGMLRALGNTADEVNSVEPVAAHPPKIRQQMKENQAFVDEVAKREEAFEAVKKAAIDVIAKSPSDPAVRDVKKKLDKLQQLWTEINDITKTRNKSLSEALEVAARFWSQLESVMGSLSQIEASLVAQEPPALRPDAIKRQEEALDEIKTEIDQTKPRVDEVRKTGASLMALCGEPDKPEVRKHIEDLDTAWDTVTSLFAKREENLLHAMDRAMEFHDSLRTLKEFLSGAEQKFSSLGPLGTEIEVVKKQLAEMKEFKAEVDPMMVKVEALNRQAAELTERSSVEQAQGLKDSLSAVNTRWDELHRGIAERNRQLENALLRLGHFQHALSELLAWIQATEGTLDSEIGEIVLDPRLMQIQLAKLKVLMNDMTAHQTSVDTLNDAGRQLIEAGRGNASTIQTDLDSLNRQWTRVLEKAANKQADLEQALSDVHRFTTEIQDAVSWLGEVDAVIASSKPVGGLAETAQEQLDRFMVVYDELESSRPRVEGILSRGHEYLRRSPATSGSDAPSHLQTSLKTLKTRWDSVTARANDKKIKLEIALKEATEFHEALQSFVNWLTSAEKTLSNLKPVSRVLETILGQIEEHKAFQKEVGVHRETMIQLDKKGTHLKYFSQKQDVILIKNLLISVQHRWERVVSKSAERTRALDHGYKEAKDFHDSWSALTTWLQETDKKLDEISAEINSAANDPQKLKQRLAKHRETQKAIAAKQPTYDATVRAGKQLRERSPKQDEPHLKAMITQLKELWITVCNKAVDRQRKLEEALLYCGQVKDALDALLDWLRKVHKELAEDGPVHGDLDTVQALIEQHKALEQELQNRHPQVESVEKSGHELASKSDGHNMSDQVSEMTDLWRKTNSLAQKRGVKLQEALKQAEELHKSVHMLLEWLSDAEMRLRFVDNLPDDETDTRIQISEHEKFMREMRDKEREKDSTVRLAEEILAKAHPDGGAVVKHWITIIQSRWEEVTSWAKQREERLRAHLRALQEMDTLLEELLSWLGNNEGTLIALEHQELPNSIPPTEVLITEHQEFMESMAKRTTEVDTVIKAKQIKERKVSKKTSLKSSREHLGTLDRKGSRTSPGRDVGDLGLPHIGPKFPAKGSKIPEPQFKCARSRLLYDRWRSVWLMSWERQRRLRDHLNHLAELERLANFSWDEWRKRFLKFMNHKKSRLTDLFRKMDKNNDGLIPRDDFIEGVIKTKFDTSRLEMGAVADMFDHNSEGYIDWKEFIAALRPDWEERKPVTEAEKIHDEVKRLVMLCTCRQKFRVFQVGEGKYRFGDSQKLRLVRILRSTVMVRVGGGWVALEEFLIKNDPCRAKGRTNIELREQFILADGVSQSMSPFKPKPAADRKASISPLSGSTGPITKVTILSFNFLREREREAQRSFPITLAQRIHSSSTPHTCQKSARSVPMGGDSRGSDTPDYLTPRKSSRSALTPGGSLPGSRTNSRPASRQGSKPPSRHGSSLSLASSEEGTPSRIPRRSVPSRTNSTAS</sequence>